<dbReference type="PANTHER" id="PTHR43353">
    <property type="entry name" value="SUCCINATE-SEMIALDEHYDE DEHYDROGENASE, MITOCHONDRIAL"/>
    <property type="match status" value="1"/>
</dbReference>
<dbReference type="STRING" id="332977.SAMN05421740_107102"/>
<dbReference type="InterPro" id="IPR050740">
    <property type="entry name" value="Aldehyde_DH_Superfamily"/>
</dbReference>
<dbReference type="RefSeq" id="WP_090607057.1">
    <property type="nucleotide sequence ID" value="NZ_FNZR01000007.1"/>
</dbReference>
<dbReference type="FunFam" id="3.40.309.10:FF:000004">
    <property type="entry name" value="Succinate-semialdehyde dehydrogenase I"/>
    <property type="match status" value="1"/>
</dbReference>
<dbReference type="InterPro" id="IPR016163">
    <property type="entry name" value="Ald_DH_C"/>
</dbReference>
<sequence length="476" mass="51326">MNKKLIITQAYINGKFIKGRKSFDVINPATGEIIASVPDLTIADCHATIDHAHDAWPSWRDTESTVRANTVRKWYELIIANKQDLARIMTMESGKPFTESLIEVDYGASFVEWFAEEAKRIYGETIPAPKTGQRLLTIRQPVGVVAAITPWNFPLAMITRKVAPALACGCTVVLRPASQTPLTALAMAQLAHEAGFPAGVFNVVTGKDSKGMGTELATNDKIRKISFTGSTEVGRSLMAQAAETIKKVSFELGGNAPFLVFDDADVDAAVQGAIAGKFRNSGQTCVSINRFFVQDAVFDDFAKKLTTAVKKLKVGNGLDEGVQVGPLISQDGLEKVKKHVKDAVDKGAKLLAGGKPKKGLFYHPTVLADVSPSSLIAGEETFGPVCALFRFNTEEEGIAMANDTEFGLASYFYSKDVNRCWRVAEQLEAGMVGINTGLLSNAAAPFGGVKQSGIGREGSKHGLDEYTEIKYLCFGD</sequence>
<dbReference type="Proteomes" id="UP000198916">
    <property type="component" value="Unassembled WGS sequence"/>
</dbReference>
<name>A0A1H7RGH5_9SPHI</name>
<evidence type="ECO:0000256" key="2">
    <source>
        <dbReference type="ARBA" id="ARBA00023002"/>
    </source>
</evidence>
<dbReference type="InterPro" id="IPR016161">
    <property type="entry name" value="Ald_DH/histidinol_DH"/>
</dbReference>
<proteinExistence type="inferred from homology"/>
<dbReference type="InterPro" id="IPR010102">
    <property type="entry name" value="Succ_semiAld_DH"/>
</dbReference>
<evidence type="ECO:0000259" key="5">
    <source>
        <dbReference type="Pfam" id="PF00171"/>
    </source>
</evidence>
<dbReference type="PANTHER" id="PTHR43353:SF5">
    <property type="entry name" value="SUCCINATE-SEMIALDEHYDE DEHYDROGENASE, MITOCHONDRIAL"/>
    <property type="match status" value="1"/>
</dbReference>
<keyword evidence="7" id="KW-1185">Reference proteome</keyword>
<evidence type="ECO:0000256" key="1">
    <source>
        <dbReference type="ARBA" id="ARBA00009986"/>
    </source>
</evidence>
<organism evidence="6 7">
    <name type="scientific">Parapedobacter koreensis</name>
    <dbReference type="NCBI Taxonomy" id="332977"/>
    <lineage>
        <taxon>Bacteria</taxon>
        <taxon>Pseudomonadati</taxon>
        <taxon>Bacteroidota</taxon>
        <taxon>Sphingobacteriia</taxon>
        <taxon>Sphingobacteriales</taxon>
        <taxon>Sphingobacteriaceae</taxon>
        <taxon>Parapedobacter</taxon>
    </lineage>
</organism>
<dbReference type="InterPro" id="IPR016162">
    <property type="entry name" value="Ald_DH_N"/>
</dbReference>
<dbReference type="InterPro" id="IPR029510">
    <property type="entry name" value="Ald_DH_CS_GLU"/>
</dbReference>
<evidence type="ECO:0000256" key="3">
    <source>
        <dbReference type="PROSITE-ProRule" id="PRU10007"/>
    </source>
</evidence>
<dbReference type="FunFam" id="3.40.605.10:FF:000005">
    <property type="entry name" value="Succinate-semialdehyde dehydrogenase I"/>
    <property type="match status" value="1"/>
</dbReference>
<gene>
    <name evidence="6" type="ORF">SAMN05421740_107102</name>
</gene>
<dbReference type="InterPro" id="IPR015590">
    <property type="entry name" value="Aldehyde_DH_dom"/>
</dbReference>
<dbReference type="OrthoDB" id="781568at2"/>
<evidence type="ECO:0000313" key="6">
    <source>
        <dbReference type="EMBL" id="SEL59326.1"/>
    </source>
</evidence>
<dbReference type="GO" id="GO:0004777">
    <property type="term" value="F:succinate-semialdehyde dehydrogenase (NAD+) activity"/>
    <property type="evidence" value="ECO:0007669"/>
    <property type="project" value="TreeGrafter"/>
</dbReference>
<dbReference type="PROSITE" id="PS00687">
    <property type="entry name" value="ALDEHYDE_DEHYDR_GLU"/>
    <property type="match status" value="1"/>
</dbReference>
<dbReference type="FunFam" id="3.40.605.10:FF:000026">
    <property type="entry name" value="Aldehyde dehydrogenase, putative"/>
    <property type="match status" value="1"/>
</dbReference>
<dbReference type="Gene3D" id="3.40.605.10">
    <property type="entry name" value="Aldehyde Dehydrogenase, Chain A, domain 1"/>
    <property type="match status" value="1"/>
</dbReference>
<dbReference type="NCBIfam" id="TIGR01780">
    <property type="entry name" value="SSADH"/>
    <property type="match status" value="1"/>
</dbReference>
<dbReference type="EMBL" id="FNZR01000007">
    <property type="protein sequence ID" value="SEL59326.1"/>
    <property type="molecule type" value="Genomic_DNA"/>
</dbReference>
<keyword evidence="2 4" id="KW-0560">Oxidoreductase</keyword>
<dbReference type="SUPFAM" id="SSF53720">
    <property type="entry name" value="ALDH-like"/>
    <property type="match status" value="1"/>
</dbReference>
<dbReference type="GO" id="GO:0009450">
    <property type="term" value="P:gamma-aminobutyric acid catabolic process"/>
    <property type="evidence" value="ECO:0007669"/>
    <property type="project" value="InterPro"/>
</dbReference>
<feature type="active site" evidence="3">
    <location>
        <position position="251"/>
    </location>
</feature>
<protein>
    <submittedName>
        <fullName evidence="6">Succinate semialdehyde dehydrogenase</fullName>
    </submittedName>
</protein>
<dbReference type="CDD" id="cd07103">
    <property type="entry name" value="ALDH_F5_SSADH_GabD"/>
    <property type="match status" value="1"/>
</dbReference>
<evidence type="ECO:0000313" key="7">
    <source>
        <dbReference type="Proteomes" id="UP000198916"/>
    </source>
</evidence>
<reference evidence="7" key="1">
    <citation type="submission" date="2016-10" db="EMBL/GenBank/DDBJ databases">
        <authorList>
            <person name="Varghese N."/>
            <person name="Submissions S."/>
        </authorList>
    </citation>
    <scope>NUCLEOTIDE SEQUENCE [LARGE SCALE GENOMIC DNA]</scope>
    <source>
        <strain evidence="7">Jip14</strain>
    </source>
</reference>
<dbReference type="AlphaFoldDB" id="A0A1H7RGH5"/>
<dbReference type="Gene3D" id="3.40.309.10">
    <property type="entry name" value="Aldehyde Dehydrogenase, Chain A, domain 2"/>
    <property type="match status" value="1"/>
</dbReference>
<comment type="similarity">
    <text evidence="1 4">Belongs to the aldehyde dehydrogenase family.</text>
</comment>
<accession>A0A1H7RGH5</accession>
<feature type="domain" description="Aldehyde dehydrogenase" evidence="5">
    <location>
        <begin position="21"/>
        <end position="471"/>
    </location>
</feature>
<dbReference type="Pfam" id="PF00171">
    <property type="entry name" value="Aldedh"/>
    <property type="match status" value="1"/>
</dbReference>
<evidence type="ECO:0000256" key="4">
    <source>
        <dbReference type="RuleBase" id="RU003345"/>
    </source>
</evidence>